<dbReference type="InterPro" id="IPR036812">
    <property type="entry name" value="NAD(P)_OxRdtase_dom_sf"/>
</dbReference>
<name>A0ABV9M176_9ALTE</name>
<dbReference type="EMBL" id="JBHSGU010000009">
    <property type="protein sequence ID" value="MFC4701448.1"/>
    <property type="molecule type" value="Genomic_DNA"/>
</dbReference>
<protein>
    <submittedName>
        <fullName evidence="2">Aldo/keto reductase family oxidoreductase</fullName>
        <ecNumber evidence="2">1.-.-.-</ecNumber>
    </submittedName>
</protein>
<dbReference type="PANTHER" id="PTHR43364">
    <property type="entry name" value="NADH-SPECIFIC METHYLGLYOXAL REDUCTASE-RELATED"/>
    <property type="match status" value="1"/>
</dbReference>
<keyword evidence="3" id="KW-1185">Reference proteome</keyword>
<dbReference type="RefSeq" id="WP_382409925.1">
    <property type="nucleotide sequence ID" value="NZ_JBHSGU010000009.1"/>
</dbReference>
<dbReference type="InterPro" id="IPR050523">
    <property type="entry name" value="AKR_Detox_Biosynth"/>
</dbReference>
<dbReference type="PANTHER" id="PTHR43364:SF1">
    <property type="entry name" value="OXIDOREDUCTASE YDHF"/>
    <property type="match status" value="1"/>
</dbReference>
<comment type="caution">
    <text evidence="2">The sequence shown here is derived from an EMBL/GenBank/DDBJ whole genome shotgun (WGS) entry which is preliminary data.</text>
</comment>
<evidence type="ECO:0000259" key="1">
    <source>
        <dbReference type="Pfam" id="PF00248"/>
    </source>
</evidence>
<sequence length="321" mass="35563">MQALPVHEYFPDASRLIFGTMNLGGGWNQNPLCADDIKQAHALLESCIEHGINTIDLADIYTHGKAELVIGKVFAQNKALKQHFIVQSKVGIRLPPSVSLPHYDLSGRWVTEAVHASLKRLGLDSLDVLFLHRPDPLMKVEELAQVLNNLHAQDKFDCLAVSNMHAGQMAYIQSHVQMPIMCNQLELSLLHSDFIEDGMTTNMHDNAQLGFPRGTLEFCMQQKVQLQAWGALAQGQFDDLEAQDANIRNTAGIIAALSEQYGCPSSAIVLAWLMKHPAQIQPVVGTTKPERLAAAAQANTVDLSTEHWYQILEARRGRHVP</sequence>
<reference evidence="3" key="1">
    <citation type="journal article" date="2019" name="Int. J. Syst. Evol. Microbiol.">
        <title>The Global Catalogue of Microorganisms (GCM) 10K type strain sequencing project: providing services to taxonomists for standard genome sequencing and annotation.</title>
        <authorList>
            <consortium name="The Broad Institute Genomics Platform"/>
            <consortium name="The Broad Institute Genome Sequencing Center for Infectious Disease"/>
            <person name="Wu L."/>
            <person name="Ma J."/>
        </authorList>
    </citation>
    <scope>NUCLEOTIDE SEQUENCE [LARGE SCALE GENOMIC DNA]</scope>
    <source>
        <strain evidence="3">KACC 12507</strain>
    </source>
</reference>
<dbReference type="SUPFAM" id="SSF51430">
    <property type="entry name" value="NAD(P)-linked oxidoreductase"/>
    <property type="match status" value="1"/>
</dbReference>
<dbReference type="Gene3D" id="3.20.20.100">
    <property type="entry name" value="NADP-dependent oxidoreductase domain"/>
    <property type="match status" value="1"/>
</dbReference>
<evidence type="ECO:0000313" key="3">
    <source>
        <dbReference type="Proteomes" id="UP001595897"/>
    </source>
</evidence>
<dbReference type="Proteomes" id="UP001595897">
    <property type="component" value="Unassembled WGS sequence"/>
</dbReference>
<keyword evidence="2" id="KW-0560">Oxidoreductase</keyword>
<dbReference type="InterPro" id="IPR023210">
    <property type="entry name" value="NADP_OxRdtase_dom"/>
</dbReference>
<dbReference type="Pfam" id="PF00248">
    <property type="entry name" value="Aldo_ket_red"/>
    <property type="match status" value="1"/>
</dbReference>
<feature type="domain" description="NADP-dependent oxidoreductase" evidence="1">
    <location>
        <begin position="15"/>
        <end position="313"/>
    </location>
</feature>
<evidence type="ECO:0000313" key="2">
    <source>
        <dbReference type="EMBL" id="MFC4701448.1"/>
    </source>
</evidence>
<dbReference type="EC" id="1.-.-.-" evidence="2"/>
<dbReference type="GO" id="GO:0016491">
    <property type="term" value="F:oxidoreductase activity"/>
    <property type="evidence" value="ECO:0007669"/>
    <property type="project" value="UniProtKB-KW"/>
</dbReference>
<organism evidence="2 3">
    <name type="scientific">Glaciecola siphonariae</name>
    <dbReference type="NCBI Taxonomy" id="521012"/>
    <lineage>
        <taxon>Bacteria</taxon>
        <taxon>Pseudomonadati</taxon>
        <taxon>Pseudomonadota</taxon>
        <taxon>Gammaproteobacteria</taxon>
        <taxon>Alteromonadales</taxon>
        <taxon>Alteromonadaceae</taxon>
        <taxon>Glaciecola</taxon>
    </lineage>
</organism>
<proteinExistence type="predicted"/>
<gene>
    <name evidence="2" type="ORF">ACFO4O_14875</name>
</gene>
<accession>A0ABV9M176</accession>